<dbReference type="EMBL" id="LR796815">
    <property type="protein sequence ID" value="CAB4167992.1"/>
    <property type="molecule type" value="Genomic_DNA"/>
</dbReference>
<evidence type="ECO:0000313" key="6">
    <source>
        <dbReference type="EMBL" id="CAB4223079.1"/>
    </source>
</evidence>
<evidence type="ECO:0000313" key="3">
    <source>
        <dbReference type="EMBL" id="CAB4167992.1"/>
    </source>
</evidence>
<protein>
    <recommendedName>
        <fullName evidence="2">dATP/dGTP diphosphohydrolase N-terminal domain-containing protein</fullName>
    </recommendedName>
</protein>
<evidence type="ECO:0000313" key="5">
    <source>
        <dbReference type="EMBL" id="CAB4177107.1"/>
    </source>
</evidence>
<gene>
    <name evidence="6" type="ORF">UFOVP1666_122</name>
    <name evidence="3" type="ORF">UFOVP867_77</name>
    <name evidence="4" type="ORF">UFOVP913_121</name>
    <name evidence="5" type="ORF">UFOVP993_174</name>
</gene>
<feature type="domain" description="dATP/dGTP diphosphohydrolase N-terminal" evidence="2">
    <location>
        <begin position="16"/>
        <end position="109"/>
    </location>
</feature>
<name>A0A6J5PH89_9CAUD</name>
<sequence>MASKEDIIKSQHATTGGRKFDGDKLQYGLLPVSSLKDVVKVLTFGAKKYEKDNWKYVPDGKSRYFDAAQRHLWAYKEGELNDPETGISHIAHAICCLMFINDLDLNDKEK</sequence>
<reference evidence="4" key="1">
    <citation type="submission" date="2020-05" db="EMBL/GenBank/DDBJ databases">
        <authorList>
            <person name="Chiriac C."/>
            <person name="Salcher M."/>
            <person name="Ghai R."/>
            <person name="Kavagutti S V."/>
        </authorList>
    </citation>
    <scope>NUCLEOTIDE SEQUENCE</scope>
</reference>
<proteinExistence type="predicted"/>
<dbReference type="EMBL" id="LR796858">
    <property type="protein sequence ID" value="CAB4170833.1"/>
    <property type="molecule type" value="Genomic_DNA"/>
</dbReference>
<evidence type="ECO:0000256" key="1">
    <source>
        <dbReference type="SAM" id="MobiDB-lite"/>
    </source>
</evidence>
<dbReference type="InterPro" id="IPR044038">
    <property type="entry name" value="dATP/dGTP_diPOhydrolase_N"/>
</dbReference>
<evidence type="ECO:0000259" key="2">
    <source>
        <dbReference type="Pfam" id="PF18909"/>
    </source>
</evidence>
<dbReference type="EMBL" id="LR796944">
    <property type="protein sequence ID" value="CAB4177107.1"/>
    <property type="molecule type" value="Genomic_DNA"/>
</dbReference>
<accession>A0A6J5PH89</accession>
<organism evidence="4">
    <name type="scientific">uncultured Caudovirales phage</name>
    <dbReference type="NCBI Taxonomy" id="2100421"/>
    <lineage>
        <taxon>Viruses</taxon>
        <taxon>Duplodnaviria</taxon>
        <taxon>Heunggongvirae</taxon>
        <taxon>Uroviricota</taxon>
        <taxon>Caudoviricetes</taxon>
        <taxon>Peduoviridae</taxon>
        <taxon>Maltschvirus</taxon>
        <taxon>Maltschvirus maltsch</taxon>
    </lineage>
</organism>
<feature type="region of interest" description="Disordered" evidence="1">
    <location>
        <begin position="1"/>
        <end position="21"/>
    </location>
</feature>
<dbReference type="EMBL" id="LR797534">
    <property type="protein sequence ID" value="CAB4223079.1"/>
    <property type="molecule type" value="Genomic_DNA"/>
</dbReference>
<evidence type="ECO:0000313" key="4">
    <source>
        <dbReference type="EMBL" id="CAB4170833.1"/>
    </source>
</evidence>
<dbReference type="Pfam" id="PF18909">
    <property type="entry name" value="dGTP_diPhyd_N"/>
    <property type="match status" value="1"/>
</dbReference>